<organism evidence="1 2">
    <name type="scientific">Gopherus agassizii</name>
    <name type="common">Agassiz's desert tortoise</name>
    <dbReference type="NCBI Taxonomy" id="38772"/>
    <lineage>
        <taxon>Eukaryota</taxon>
        <taxon>Metazoa</taxon>
        <taxon>Chordata</taxon>
        <taxon>Craniata</taxon>
        <taxon>Vertebrata</taxon>
        <taxon>Euteleostomi</taxon>
        <taxon>Archelosauria</taxon>
        <taxon>Testudinata</taxon>
        <taxon>Testudines</taxon>
        <taxon>Cryptodira</taxon>
        <taxon>Durocryptodira</taxon>
        <taxon>Testudinoidea</taxon>
        <taxon>Testudinidae</taxon>
        <taxon>Gopherus</taxon>
    </lineage>
</organism>
<dbReference type="AlphaFoldDB" id="A0A452IDL9"/>
<dbReference type="InterPro" id="IPR002848">
    <property type="entry name" value="Translin_fam"/>
</dbReference>
<dbReference type="InterPro" id="IPR016068">
    <property type="entry name" value="Translin_N"/>
</dbReference>
<dbReference type="Proteomes" id="UP000291020">
    <property type="component" value="Unassembled WGS sequence"/>
</dbReference>
<name>A0A452IDL9_9SAUR</name>
<reference evidence="2" key="1">
    <citation type="journal article" date="2017" name="PLoS ONE">
        <title>The Agassiz's desert tortoise genome provides a resource for the conservation of a threatened species.</title>
        <authorList>
            <person name="Tollis M."/>
            <person name="DeNardo D.F."/>
            <person name="Cornelius J.A."/>
            <person name="Dolby G.A."/>
            <person name="Edwards T."/>
            <person name="Henen B.T."/>
            <person name="Karl A.E."/>
            <person name="Murphy R.W."/>
            <person name="Kusumi K."/>
        </authorList>
    </citation>
    <scope>NUCLEOTIDE SEQUENCE [LARGE SCALE GENOMIC DNA]</scope>
</reference>
<dbReference type="Ensembl" id="ENSGAGT00000029140.1">
    <property type="protein sequence ID" value="ENSGAGP00000025607.1"/>
    <property type="gene ID" value="ENSGAGG00000018703.1"/>
</dbReference>
<sequence>MSISEMFVTLQGVLTADQNIREEIRKVVQTLEQTAREILMLLQRVHQGTGFQDIPKKQKNLTIYPILSGCGSSEIQQG</sequence>
<accession>A0A452IDL9</accession>
<dbReference type="Pfam" id="PF01997">
    <property type="entry name" value="Translin"/>
    <property type="match status" value="1"/>
</dbReference>
<evidence type="ECO:0000313" key="1">
    <source>
        <dbReference type="Ensembl" id="ENSGAGP00000025607.1"/>
    </source>
</evidence>
<dbReference type="SUPFAM" id="SSF74784">
    <property type="entry name" value="Translin"/>
    <property type="match status" value="1"/>
</dbReference>
<dbReference type="GO" id="GO:0043565">
    <property type="term" value="F:sequence-specific DNA binding"/>
    <property type="evidence" value="ECO:0007669"/>
    <property type="project" value="InterPro"/>
</dbReference>
<dbReference type="STRING" id="38772.ENSGAGP00000025607"/>
<evidence type="ECO:0000313" key="2">
    <source>
        <dbReference type="Proteomes" id="UP000291020"/>
    </source>
</evidence>
<reference evidence="1" key="3">
    <citation type="submission" date="2025-09" db="UniProtKB">
        <authorList>
            <consortium name="Ensembl"/>
        </authorList>
    </citation>
    <scope>IDENTIFICATION</scope>
</reference>
<keyword evidence="2" id="KW-1185">Reference proteome</keyword>
<dbReference type="InterPro" id="IPR036081">
    <property type="entry name" value="Translin_sf"/>
</dbReference>
<proteinExistence type="predicted"/>
<protein>
    <submittedName>
        <fullName evidence="1">Uncharacterized protein</fullName>
    </submittedName>
</protein>
<reference evidence="1" key="2">
    <citation type="submission" date="2025-08" db="UniProtKB">
        <authorList>
            <consortium name="Ensembl"/>
        </authorList>
    </citation>
    <scope>IDENTIFICATION</scope>
</reference>
<dbReference type="Gene3D" id="1.20.58.190">
    <property type="entry name" value="Translin, domain 1"/>
    <property type="match status" value="1"/>
</dbReference>